<dbReference type="PANTHER" id="PTHR12390">
    <property type="entry name" value="UROPORPHYRINOGEN III SYNTHASE"/>
    <property type="match status" value="1"/>
</dbReference>
<accession>A0A1R1Y114</accession>
<dbReference type="GO" id="GO:0006780">
    <property type="term" value="P:uroporphyrinogen III biosynthetic process"/>
    <property type="evidence" value="ECO:0007669"/>
    <property type="project" value="InterPro"/>
</dbReference>
<dbReference type="PANTHER" id="PTHR12390:SF0">
    <property type="entry name" value="UROPORPHYRINOGEN-III SYNTHASE"/>
    <property type="match status" value="1"/>
</dbReference>
<evidence type="ECO:0000259" key="1">
    <source>
        <dbReference type="Pfam" id="PF02602"/>
    </source>
</evidence>
<evidence type="ECO:0000313" key="3">
    <source>
        <dbReference type="Proteomes" id="UP000187283"/>
    </source>
</evidence>
<organism evidence="2 3">
    <name type="scientific">Smittium culicis</name>
    <dbReference type="NCBI Taxonomy" id="133412"/>
    <lineage>
        <taxon>Eukaryota</taxon>
        <taxon>Fungi</taxon>
        <taxon>Fungi incertae sedis</taxon>
        <taxon>Zoopagomycota</taxon>
        <taxon>Kickxellomycotina</taxon>
        <taxon>Harpellomycetes</taxon>
        <taxon>Harpellales</taxon>
        <taxon>Legeriomycetaceae</taxon>
        <taxon>Smittium</taxon>
    </lineage>
</organism>
<dbReference type="InterPro" id="IPR036108">
    <property type="entry name" value="4pyrrol_syn_uPrphyn_synt_sf"/>
</dbReference>
<sequence>MRAKMNMAVLFRSRLDQDPYEHEFSEHGYESISVPLLDFEYVLSAAQFENILLAHANLDVLREFDIASNEQKGSEVADTSIGSDEIALGACMNTCSNSLYSGIIITSGNSVTALECAINELIEVVIERGAKNSNSDNRGGNSYSGTEETILKRANSSKPARIETISELVYLLDRLFRVNVFAIGPATSSKLKQYIDRLFSDKLKGFAASSEAAIDISGPALTVEEAISADMLIPKILEFASSHALAPPPNSSQIHSDDASAIKCESGEVRFLFLCGSISLPKIPDALSNAVVMSVGGGDKGGRRRTQLDRVVTYNTIKSTDALASKKLRLVSSFVERHSTSFHHICRTGQNEQADELVLVFFSPSGVESIYNTLSCQEWMSRPDLVVSFAGIGSTTSKKCKELFPLRIVYNATGPTPQGLLDAITNNKVI</sequence>
<dbReference type="Pfam" id="PF02602">
    <property type="entry name" value="HEM4"/>
    <property type="match status" value="1"/>
</dbReference>
<dbReference type="AlphaFoldDB" id="A0A1R1Y114"/>
<proteinExistence type="predicted"/>
<dbReference type="InterPro" id="IPR003754">
    <property type="entry name" value="4pyrrol_synth_uPrphyn_synth"/>
</dbReference>
<dbReference type="Gene3D" id="3.40.50.10090">
    <property type="match status" value="2"/>
</dbReference>
<dbReference type="SUPFAM" id="SSF69618">
    <property type="entry name" value="HemD-like"/>
    <property type="match status" value="1"/>
</dbReference>
<dbReference type="Proteomes" id="UP000187283">
    <property type="component" value="Unassembled WGS sequence"/>
</dbReference>
<dbReference type="GO" id="GO:0006782">
    <property type="term" value="P:protoporphyrinogen IX biosynthetic process"/>
    <property type="evidence" value="ECO:0007669"/>
    <property type="project" value="UniProtKB-UniPathway"/>
</dbReference>
<name>A0A1R1Y114_9FUNG</name>
<comment type="caution">
    <text evidence="2">The sequence shown here is derived from an EMBL/GenBank/DDBJ whole genome shotgun (WGS) entry which is preliminary data.</text>
</comment>
<gene>
    <name evidence="2" type="ORF">AYI70_g3985</name>
</gene>
<protein>
    <recommendedName>
        <fullName evidence="1">Tetrapyrrole biosynthesis uroporphyrinogen III synthase domain-containing protein</fullName>
    </recommendedName>
</protein>
<dbReference type="UniPathway" id="UPA00251">
    <property type="reaction ID" value="UER00320"/>
</dbReference>
<feature type="domain" description="Tetrapyrrole biosynthesis uroporphyrinogen III synthase" evidence="1">
    <location>
        <begin position="266"/>
        <end position="421"/>
    </location>
</feature>
<reference evidence="2 3" key="1">
    <citation type="submission" date="2017-01" db="EMBL/GenBank/DDBJ databases">
        <authorList>
            <person name="Mah S.A."/>
            <person name="Swanson W.J."/>
            <person name="Moy G.W."/>
            <person name="Vacquier V.D."/>
        </authorList>
    </citation>
    <scope>NUCLEOTIDE SEQUENCE [LARGE SCALE GENOMIC DNA]</scope>
    <source>
        <strain evidence="2 3">GSMNP</strain>
    </source>
</reference>
<evidence type="ECO:0000313" key="2">
    <source>
        <dbReference type="EMBL" id="OMJ20641.1"/>
    </source>
</evidence>
<dbReference type="InterPro" id="IPR039793">
    <property type="entry name" value="UROS/Hem4"/>
</dbReference>
<dbReference type="GO" id="GO:0004852">
    <property type="term" value="F:uroporphyrinogen-III synthase activity"/>
    <property type="evidence" value="ECO:0007669"/>
    <property type="project" value="InterPro"/>
</dbReference>
<dbReference type="OrthoDB" id="5595751at2759"/>
<dbReference type="STRING" id="133412.A0A1R1Y114"/>
<dbReference type="EMBL" id="LSSN01001188">
    <property type="protein sequence ID" value="OMJ20641.1"/>
    <property type="molecule type" value="Genomic_DNA"/>
</dbReference>
<dbReference type="GO" id="GO:0005829">
    <property type="term" value="C:cytosol"/>
    <property type="evidence" value="ECO:0007669"/>
    <property type="project" value="TreeGrafter"/>
</dbReference>
<keyword evidence="3" id="KW-1185">Reference proteome</keyword>